<feature type="compositionally biased region" description="Low complexity" evidence="1">
    <location>
        <begin position="42"/>
        <end position="53"/>
    </location>
</feature>
<name>A0A367IJD1_RHIST</name>
<dbReference type="Proteomes" id="UP000253551">
    <property type="component" value="Unassembled WGS sequence"/>
</dbReference>
<accession>A0A367IJD1</accession>
<feature type="compositionally biased region" description="Acidic residues" evidence="1">
    <location>
        <begin position="1"/>
        <end position="12"/>
    </location>
</feature>
<dbReference type="EMBL" id="PJQM01007740">
    <property type="protein sequence ID" value="RCH77782.1"/>
    <property type="molecule type" value="Genomic_DNA"/>
</dbReference>
<evidence type="ECO:0000313" key="3">
    <source>
        <dbReference type="Proteomes" id="UP000253551"/>
    </source>
</evidence>
<proteinExistence type="predicted"/>
<keyword evidence="3" id="KW-1185">Reference proteome</keyword>
<feature type="region of interest" description="Disordered" evidence="1">
    <location>
        <begin position="1"/>
        <end position="68"/>
    </location>
</feature>
<gene>
    <name evidence="2" type="ORF">CU098_000107</name>
</gene>
<evidence type="ECO:0000313" key="2">
    <source>
        <dbReference type="EMBL" id="RCH77782.1"/>
    </source>
</evidence>
<feature type="non-terminal residue" evidence="2">
    <location>
        <position position="1"/>
    </location>
</feature>
<evidence type="ECO:0000256" key="1">
    <source>
        <dbReference type="SAM" id="MobiDB-lite"/>
    </source>
</evidence>
<feature type="compositionally biased region" description="Pro residues" evidence="1">
    <location>
        <begin position="58"/>
        <end position="68"/>
    </location>
</feature>
<organism evidence="2 3">
    <name type="scientific">Rhizopus stolonifer</name>
    <name type="common">Rhizopus nigricans</name>
    <dbReference type="NCBI Taxonomy" id="4846"/>
    <lineage>
        <taxon>Eukaryota</taxon>
        <taxon>Fungi</taxon>
        <taxon>Fungi incertae sedis</taxon>
        <taxon>Mucoromycota</taxon>
        <taxon>Mucoromycotina</taxon>
        <taxon>Mucoromycetes</taxon>
        <taxon>Mucorales</taxon>
        <taxon>Mucorineae</taxon>
        <taxon>Rhizopodaceae</taxon>
        <taxon>Rhizopus</taxon>
    </lineage>
</organism>
<comment type="caution">
    <text evidence="2">The sequence shown here is derived from an EMBL/GenBank/DDBJ whole genome shotgun (WGS) entry which is preliminary data.</text>
</comment>
<protein>
    <submittedName>
        <fullName evidence="2">Uncharacterized protein</fullName>
    </submittedName>
</protein>
<sequence>SNQQQETEETEETMPKINRNVSSSIEARFMAIKNASRNTQYVKPTPTVSTSTSKKNKPAPPPKPARRV</sequence>
<dbReference type="AlphaFoldDB" id="A0A367IJD1"/>
<dbReference type="STRING" id="4846.A0A367IJD1"/>
<reference evidence="2 3" key="1">
    <citation type="journal article" date="2018" name="G3 (Bethesda)">
        <title>Phylogenetic and Phylogenomic Definition of Rhizopus Species.</title>
        <authorList>
            <person name="Gryganskyi A.P."/>
            <person name="Golan J."/>
            <person name="Dolatabadi S."/>
            <person name="Mondo S."/>
            <person name="Robb S."/>
            <person name="Idnurm A."/>
            <person name="Muszewska A."/>
            <person name="Steczkiewicz K."/>
            <person name="Masonjones S."/>
            <person name="Liao H.L."/>
            <person name="Gajdeczka M.T."/>
            <person name="Anike F."/>
            <person name="Vuek A."/>
            <person name="Anishchenko I.M."/>
            <person name="Voigt K."/>
            <person name="de Hoog G.S."/>
            <person name="Smith M.E."/>
            <person name="Heitman J."/>
            <person name="Vilgalys R."/>
            <person name="Stajich J.E."/>
        </authorList>
    </citation>
    <scope>NUCLEOTIDE SEQUENCE [LARGE SCALE GENOMIC DNA]</scope>
    <source>
        <strain evidence="2 3">LSU 92-RS-03</strain>
    </source>
</reference>